<dbReference type="Pfam" id="PF09021">
    <property type="entry name" value="HutP"/>
    <property type="match status" value="1"/>
</dbReference>
<keyword evidence="2" id="KW-0805">Transcription regulation</keyword>
<organism evidence="4">
    <name type="scientific">bioreactor metagenome</name>
    <dbReference type="NCBI Taxonomy" id="1076179"/>
    <lineage>
        <taxon>unclassified sequences</taxon>
        <taxon>metagenomes</taxon>
        <taxon>ecological metagenomes</taxon>
    </lineage>
</organism>
<protein>
    <recommendedName>
        <fullName evidence="5">Hut operon positive regulatory protein</fullName>
    </recommendedName>
</protein>
<evidence type="ECO:0000256" key="1">
    <source>
        <dbReference type="ARBA" id="ARBA00022884"/>
    </source>
</evidence>
<dbReference type="GO" id="GO:0003723">
    <property type="term" value="F:RNA binding"/>
    <property type="evidence" value="ECO:0007669"/>
    <property type="project" value="UniProtKB-KW"/>
</dbReference>
<dbReference type="InterPro" id="IPR036482">
    <property type="entry name" value="Regulatory_HutP_sf"/>
</dbReference>
<dbReference type="Gene3D" id="3.40.1510.10">
    <property type="entry name" value="Hut operon regulatory protein HutP"/>
    <property type="match status" value="1"/>
</dbReference>
<evidence type="ECO:0008006" key="5">
    <source>
        <dbReference type="Google" id="ProtNLM"/>
    </source>
</evidence>
<keyword evidence="1" id="KW-0694">RNA-binding</keyword>
<accession>A0A645DPB6</accession>
<dbReference type="AlphaFoldDB" id="A0A645DPB6"/>
<comment type="caution">
    <text evidence="4">The sequence shown here is derived from an EMBL/GenBank/DDBJ whole genome shotgun (WGS) entry which is preliminary data.</text>
</comment>
<dbReference type="CDD" id="cd11640">
    <property type="entry name" value="HutP"/>
    <property type="match status" value="1"/>
</dbReference>
<gene>
    <name evidence="4" type="ORF">SDC9_137744</name>
</gene>
<evidence type="ECO:0000313" key="4">
    <source>
        <dbReference type="EMBL" id="MPM90623.1"/>
    </source>
</evidence>
<dbReference type="InterPro" id="IPR015111">
    <property type="entry name" value="Regulatory_HutP"/>
</dbReference>
<evidence type="ECO:0000256" key="3">
    <source>
        <dbReference type="ARBA" id="ARBA00023163"/>
    </source>
</evidence>
<keyword evidence="3" id="KW-0804">Transcription</keyword>
<dbReference type="EMBL" id="VSSQ01037833">
    <property type="protein sequence ID" value="MPM90623.1"/>
    <property type="molecule type" value="Genomic_DNA"/>
</dbReference>
<evidence type="ECO:0000256" key="2">
    <source>
        <dbReference type="ARBA" id="ARBA00023015"/>
    </source>
</evidence>
<proteinExistence type="predicted"/>
<name>A0A645DPB6_9ZZZZ</name>
<sequence length="138" mass="14701">MNWNSNDVAKASIEMAISSRENESKLIKDFKDKEILTVAVDIGGNLISSIPKIIERALVASKRHGLIKDCHPHDGAVAGATREAIIQVASKANGLNVGGKIGIARSGEHLSVCIFMSIGLLHLNEVVIGLGHRSISEI</sequence>
<reference evidence="4" key="1">
    <citation type="submission" date="2019-08" db="EMBL/GenBank/DDBJ databases">
        <authorList>
            <person name="Kucharzyk K."/>
            <person name="Murdoch R.W."/>
            <person name="Higgins S."/>
            <person name="Loffler F."/>
        </authorList>
    </citation>
    <scope>NUCLEOTIDE SEQUENCE</scope>
</reference>